<dbReference type="SUPFAM" id="SSF52266">
    <property type="entry name" value="SGNH hydrolase"/>
    <property type="match status" value="1"/>
</dbReference>
<comment type="caution">
    <text evidence="2">The sequence shown here is derived from an EMBL/GenBank/DDBJ whole genome shotgun (WGS) entry which is preliminary data.</text>
</comment>
<dbReference type="Proteomes" id="UP000248333">
    <property type="component" value="Unassembled WGS sequence"/>
</dbReference>
<proteinExistence type="predicted"/>
<dbReference type="GO" id="GO:0016787">
    <property type="term" value="F:hydrolase activity"/>
    <property type="evidence" value="ECO:0007669"/>
    <property type="project" value="UniProtKB-KW"/>
</dbReference>
<dbReference type="Gene3D" id="3.40.50.1110">
    <property type="entry name" value="SGNH hydrolase"/>
    <property type="match status" value="1"/>
</dbReference>
<dbReference type="OrthoDB" id="9804395at2"/>
<dbReference type="RefSeq" id="WP_110562985.1">
    <property type="nucleotide sequence ID" value="NZ_PYBV01000010.1"/>
</dbReference>
<feature type="domain" description="SGNH hydrolase-type esterase" evidence="1">
    <location>
        <begin position="36"/>
        <end position="217"/>
    </location>
</feature>
<sequence length="244" mass="26550">MLGPRRIRARIPRLAEAHGDDWGTVAGNGEPLRLAVLGDSAAAGVGAPDHQAALAGQTAFALAALTGRHLSWRVVARSGATARTIRRDLVDGITDPHTRWSPHLVLVVVGVNDAVRLRRPGRFRRDVEHLVAVIRRRLGAPIPVLLAGLPPVHRFPALPAPVRLLLGTHARRLDRQLTRLARRDTDVFHLPVGHLPIERDDFFASDRFHPGPAGYRVWGRTLGAQTATIVDAVLPMTVECCQSA</sequence>
<protein>
    <submittedName>
        <fullName evidence="2">SGNH hydrolase</fullName>
    </submittedName>
</protein>
<dbReference type="InterPro" id="IPR036514">
    <property type="entry name" value="SGNH_hydro_sf"/>
</dbReference>
<dbReference type="Pfam" id="PF13472">
    <property type="entry name" value="Lipase_GDSL_2"/>
    <property type="match status" value="1"/>
</dbReference>
<evidence type="ECO:0000259" key="1">
    <source>
        <dbReference type="Pfam" id="PF13472"/>
    </source>
</evidence>
<dbReference type="AlphaFoldDB" id="A0A318NME5"/>
<dbReference type="InterPro" id="IPR013830">
    <property type="entry name" value="SGNH_hydro"/>
</dbReference>
<dbReference type="CDD" id="cd01836">
    <property type="entry name" value="FeeA_FeeB_like"/>
    <property type="match status" value="1"/>
</dbReference>
<reference evidence="2 3" key="1">
    <citation type="submission" date="2018-03" db="EMBL/GenBank/DDBJ databases">
        <title>Bioinformatic expansion and discovery of thiopeptide antibiotics.</title>
        <authorList>
            <person name="Schwalen C.J."/>
            <person name="Hudson G.A."/>
            <person name="Mitchell D.A."/>
        </authorList>
    </citation>
    <scope>NUCLEOTIDE SEQUENCE [LARGE SCALE GENOMIC DNA]</scope>
    <source>
        <strain evidence="2 3">NRRL 8041</strain>
    </source>
</reference>
<accession>A0A318NME5</accession>
<organism evidence="2 3">
    <name type="scientific">Micromonospora arborensis</name>
    <dbReference type="NCBI Taxonomy" id="2116518"/>
    <lineage>
        <taxon>Bacteria</taxon>
        <taxon>Bacillati</taxon>
        <taxon>Actinomycetota</taxon>
        <taxon>Actinomycetes</taxon>
        <taxon>Micromonosporales</taxon>
        <taxon>Micromonosporaceae</taxon>
        <taxon>Micromonospora</taxon>
    </lineage>
</organism>
<evidence type="ECO:0000313" key="2">
    <source>
        <dbReference type="EMBL" id="PYC73010.1"/>
    </source>
</evidence>
<dbReference type="EMBL" id="PYBV01000010">
    <property type="protein sequence ID" value="PYC73010.1"/>
    <property type="molecule type" value="Genomic_DNA"/>
</dbReference>
<evidence type="ECO:0000313" key="3">
    <source>
        <dbReference type="Proteomes" id="UP000248333"/>
    </source>
</evidence>
<keyword evidence="2" id="KW-0378">Hydrolase</keyword>
<gene>
    <name evidence="2" type="ORF">C7C45_07915</name>
</gene>
<keyword evidence="3" id="KW-1185">Reference proteome</keyword>
<name>A0A318NME5_9ACTN</name>